<feature type="domain" description="EGF-like" evidence="10">
    <location>
        <begin position="225"/>
        <end position="265"/>
    </location>
</feature>
<feature type="compositionally biased region" description="Polar residues" evidence="9">
    <location>
        <begin position="3275"/>
        <end position="3300"/>
    </location>
</feature>
<dbReference type="Pfam" id="PF21164">
    <property type="entry name" value="Dumpy_DPY"/>
    <property type="match status" value="25"/>
</dbReference>
<feature type="compositionally biased region" description="Low complexity" evidence="9">
    <location>
        <begin position="1566"/>
        <end position="1587"/>
    </location>
</feature>
<keyword evidence="3 8" id="KW-0245">EGF-like domain</keyword>
<feature type="domain" description="EGF-like" evidence="10">
    <location>
        <begin position="4143"/>
        <end position="4181"/>
    </location>
</feature>
<feature type="disulfide bond" evidence="8">
    <location>
        <begin position="6433"/>
        <end position="6443"/>
    </location>
</feature>
<feature type="domain" description="EGF-like" evidence="10">
    <location>
        <begin position="5343"/>
        <end position="5380"/>
    </location>
</feature>
<evidence type="ECO:0000256" key="5">
    <source>
        <dbReference type="ARBA" id="ARBA00022737"/>
    </source>
</evidence>
<dbReference type="InterPro" id="IPR000742">
    <property type="entry name" value="EGF"/>
</dbReference>
<feature type="disulfide bond" evidence="8">
    <location>
        <begin position="6326"/>
        <end position="6336"/>
    </location>
</feature>
<feature type="disulfide bond" evidence="8">
    <location>
        <begin position="6967"/>
        <end position="6977"/>
    </location>
</feature>
<evidence type="ECO:0000313" key="11">
    <source>
        <dbReference type="EMBL" id="JAN95319.1"/>
    </source>
</evidence>
<evidence type="ECO:0000256" key="6">
    <source>
        <dbReference type="ARBA" id="ARBA00023157"/>
    </source>
</evidence>
<dbReference type="InterPro" id="IPR048407">
    <property type="entry name" value="Dumpy_DPY"/>
</dbReference>
<feature type="domain" description="EGF-like" evidence="10">
    <location>
        <begin position="3850"/>
        <end position="3889"/>
    </location>
</feature>
<feature type="compositionally biased region" description="Polar residues" evidence="9">
    <location>
        <begin position="2534"/>
        <end position="2544"/>
    </location>
</feature>
<feature type="domain" description="EGF-like" evidence="10">
    <location>
        <begin position="6157"/>
        <end position="6196"/>
    </location>
</feature>
<feature type="region of interest" description="Disordered" evidence="9">
    <location>
        <begin position="1614"/>
        <end position="1641"/>
    </location>
</feature>
<dbReference type="Gene3D" id="2.10.25.10">
    <property type="entry name" value="Laminin"/>
    <property type="match status" value="9"/>
</dbReference>
<feature type="domain" description="EGF-like" evidence="10">
    <location>
        <begin position="266"/>
        <end position="303"/>
    </location>
</feature>
<feature type="region of interest" description="Disordered" evidence="9">
    <location>
        <begin position="2828"/>
        <end position="2851"/>
    </location>
</feature>
<dbReference type="SMART" id="SM00286">
    <property type="entry name" value="PTI"/>
    <property type="match status" value="11"/>
</dbReference>
<feature type="disulfide bond" evidence="8">
    <location>
        <begin position="5346"/>
        <end position="5356"/>
    </location>
</feature>
<evidence type="ECO:0000256" key="3">
    <source>
        <dbReference type="ARBA" id="ARBA00022536"/>
    </source>
</evidence>
<sequence>MAVDRWSEAVGRNRRKFAKMKIFLPLVVWIVLLFRTTSAQYSASRKNVGIFGLKHEVFFLNLEDGYFGCQVNESTDYLQLYELSKLCDGTSDCYMGSDELRNKLKCTNDCDKDGTACSNGVCLEGLCHCNDGFGGCNCQVPDENECKYRPCDVFAHCTNTLGSFTCTCFPGYRGDGFHCEDIDECQDPTISARCVENAECCNLPAHFVCKCKPGFEGDGEERCTDINECIDPQACGVNAECVNYPGNYTCLCKDGFYGDPYNGCADIDECAQPGVCGPGAICTNYEGGYRCDCPSGFDGDARSAQGCVDFDECTRSPCGRNALCRNDVGSFRCQCPDGFQGDPMTDCQAACTATEECNQDEVCSKGQCINPCHEPNACGMNAECLMGGHFKQCSCPAGFTGDAALECVRIPVLCTSNADCIEGTACHESMCLPRCRVDQECALNEKCIGNKCMLTCRLDNDCFLGHICLNGRCIYGCHSDDDCSASETCRANKCTDPCQENPCGPNAACTVVNHRASCSCINGMVPSPTAKIGCVRAPALQCTENRDCAQGTSCIENLCRPVCANDQGCLNNERCDRGTCKPICRRDDDCRNGEVCQGQTCMVGCRSDAGCPNQLACVNQQCVDPCQEPTACGTNALCSVVNHRKQCTCPPPLIGDPLTGCRAEQRSCQTRSDCPKGQACYGNSCMPTCRNDQNCLADERCIRGTCRTVCNSDASCTNGLICENRICQTGCRSDNNCPNNQACVNKQCTDPCTVLGQCGTCSECSVVNHGVQCSCPNGYLGNPLVSCAPPPQKCNSYCYCDEEGVFCADKCRQAKDCACGQTCSRGRCRTKCNPGSCPAGQLCQNGACMAGCQRNTDCPGDRSCVNRKCVDPCAGGKTCGKNAICQVADHQALCLCPDGFQGDPREGCVHYECQTNEDCELDKKCVVGKCTNPCLEDGACGVNAQCRVVNRQAQCSCTPGFFGNARQECQPLQKDSCSQNPCGENTVCREDANGYECTCQPGCMGNPKQGCLCEAKQTNKCHNFRCGANAICRVTQFDEPECICPPLYPGGDPYTECTNERSVTDCRTTGCTEGECVRDGTQFICRNDESCANDMQCPNEKACIGGKCSDPCSLRGACGDNALCQTVLHRPRCSCPNCYVGRPNVECKPDPKCQEASTQKPSDPKIVSIACETDNDCDPSLRCDASGQCSDPCTVPTTFVCDPNKKCISRRHRPVCVCKHGFIVNDYGELICAPEKRECHGDDGCASNMACIDGKCLNPCMPTATRGPACPEDKACLVMDHKPACICMKDCSPSLSICLRDSGCPADLACRNYQCVNPCETTQCADDTPCFVEDHKPICKFCPPGFVRDAHQGCLKEIGCRHSDECPAERSCINGACINPCLTGNPCEAGQECEVQNHEAVCIKLCQCQRASDCASGTICDGCNCITQDTNVISGCEHCPPGIPCNPLTGACVKETTTVNLDLEYNTTTAVPDVHSTHTDYTPHTSEPITTNYVTKLPITTAPTAKTSQQYEMSSPESTTDLPSSIVSTVVGVTKETTPNDLGSTDTSFQPTTHSAITQKDYELVSDGTTTEVSSTESSTASLETTSQDIYSSSERVSVTPFEATTHFAVVSDDATPEVSSTERETTVSQETTSQNIYSSSERVTVTPFEATTQSTLVFDSMTTEISGVERETTASQETASQDIYNSSERVTVTPFDATTHSAVVSDNATTEISGVGRETTASQETTSQDFYSSSERVTTTPFAATTNSTVVSDGTTTDISSTERETTASQETTLQDIYSSSERVTVTPFEATTHSTVVFDSTTTEVSGVERETTASQDIYSSSESVSVTPFEATTHSAVVSDDTTTEVSSIERETTASQETTSQDIYSSSERVTMTPFEATTHSTVDSDDTTTEISSIERETTGSQETTSHDVYSSSERVTITPFEATTQSTEVVDGTTTEISGVEREITTSQDIYSSSERVTVTPFEATTHSAVVSYGTTTERKTTTSLETTSQDVYSSSERVTVTSLEATTHSIVASDGTTTAISGVEGETTASQETTSQDIYSSSERVTITPFEATTHSEVVSDGTTTVVSGTEKETTASQEATSHDIYGSSERVPVSTVTPFETTTHIASTQKDYRVIPDGTTTDIEKVTTSIPVTAYERTTYTVTQQEYEAASSDRTTVPSSAEMYTTTTQATTLQGSQTTTEIGTVSTGQPLETTSYTTVTLKDYDATTTIRGSTKKDTNTDKVTTFEDQISTTERDFVGISSVFETTTGDITTVHNATDKEITATQATAGTTIKDTQTKYYISTTEGVINGTVTTIEDTTQAIFDGKTTIPTDTDKETASKQPTTLKETSTTVGASTSVFDSTTTEYYAAENDTTTAQGTLMDTQPTTSTPLPDSTTTIPSDTENQTTTTHQTTLEDTQTTESFTISTVTPFDATTHHLTDKDFDAIDNYTTTGLDGVQKEASSTPATMIHDTHTTVQISTIEYVTTSTAATTSKGISTAGDVTLSGTELATETSSQPFGIDSTTAAVFDTTHPKPVTYPTEPDQKTSIPDLTTSRNDSETEKTTESEEPHSTIIYKDEIGKTTATTSSWFTAVPIETTFQPEVTQKGYDLVLNGTTTTHATAESNDTYTTEGLKTTERVFVSTREPDYDRTSGYEKEVELTTKKEQYDERTSSLYQTRTTPERMTTPETSSSTYSDYTKAEYTTEVHSSTATYDSTTSETTEESSVASTSVYNVTEYVTAPESITFPTSSGTTREFDTVSIEDRTDTSSERLPITHKPFDSAITTAQPFEKESTTQTEVGISSTQFVPKVTEKDSTTVKDIPVGFDTTTKMQEVTTVHETTQQKETELTTAEPPSIGTSIIPDTENLSFTSQYTTESTLDITTGVDVGQTTTNDVTGNDFTTKKSYKTTTSVDLSTDSPIKSTPEFVTMIDDEERDSKTTEKLSTLKFTNFTVNLDSATEQYTTTSSGSATGDTTTIHITDFNESQDTSTTDSTRETTSILAEMYPTSPTSTFTTQRAEEITFMQESISYEPEGVTQRTTTVIASTSNASEESTTSHEREYSSSTNTSATVTIRDEISTTVQADSTTYSDITPDQLFSVHEISTERDGETKTTVKYAMGNEHTTDKVQEDSQTDKYITNSDTVTSSTTLKPTEKDRELSSTMAYPETIDGTTEPLYTTFEPTSKDQGSLTTFEMEGSTTTTADVRDIQESTTMKSVSTTQRFLEQTPTTLKLDTQTTTVSTAEDQETSTGPDTESTTTVRTIMTEKYTGMQDSTTEAYSGDKDDSSTVPSSVEITTTSMYDRSDSTSQGLKEPFTSTRLADTTTQKFTFQDVEETTTSGGKTASPLDHTTVLQEKMTTFDESTTELSSMETTQFEATSRDTEEPSTVQTTTLAYPTATDRSTIPPTTTSYFEKEGGTTKSLTTGVASSETEKTLVEQSTTLADSDSQSTTEKTQETTFYDNTLSSETKKFKDRTTTPTSSPQTGYTTDMNNAPERITEKYASTSIDTLKDEEPVTTVWPTEGATSSRSPIATTKYPTDDYPSPTKHFQDELTTTTVRTSSLDSGSLMTSTKPVTAVGDIDLTTTEATLTTLKVTTLGQSTSTPKGIIPEVPEMVTSSTQVSDVTKTEEISMEISTELRNLSSTTEYSGQTTETITTTSFAPFESFANRTTTPSPTDLGLDLGSTTIPTTTAEDISTDSWVVQTQSTTVDGSPSTSLPPLSDSEMTTTYTPLKSCETSSECEISEICKLSHCIPKCTDKTPPNTPCAKEPPGTPKIPEPCKSDADCIETEVCFMEACENPCLFDGVCAPTATCHAKMHRPICTCPPGHEGNPTIKCTPLEPIQCTSNDECPLMEACVGNVCRRPCDVKNPCAPNAVCINRNHGSECSCIEGYHGNGFVACQPVTTPGSVCQYNEDCPPEKLCDRLNRVCINPCQEDSCGENADCFPRNHGIECRCRSGFSGNAYIECVQLHGCRSDSECSSHEACINSQCLSPCQCGPNALCDVRNHKPQCKCPPGYKGDGRLGCNPPSNPCDPNPCGLNAMCEIDAGSPVCFCPKGLTGNPFKNCIPEGDECTPNPCGPNTGCRKINGQAACFCLPEYEGNPPEVPCKLPHNPCEPSPCGPNTQCTILSNGFAKCTCLSGYIESPNTIRGCIEPRNPCEPNPCGFGAICDSSRNPVCYCPEGSIGNPFRSCAEPVVTPELCKPGPCGTNADCYIAEGREQCYCRSGYIGDPYAGCVEQPRSVCEPNPCGPGAECLILTDGSPACRCPPGLSGDPISAEGCHGYECRVDNDCEADKACIGFQCVDPCPGACGTGAHCKVEKHHPVCFCNAGLTGNPAYRCYALDTPVPSNQCKPGVCGVNTQCTMRNRRPVCKCLPNYKGDPKRGCKSECELNSDCPTDKACYNRRCVPPCNGAVCGVNAECQVEYHTPMCKCPNGYTGDAFVQCVLIPEDRNMTRQPCQSSPCGPQGVCSVYGNDVALCDPCSAPEAIHNPRCRPQCVLNTDCPFNLACLQGKCQDPCPGSCGYNAICTVEQHRPVCSCPPGLYGNPYERCIQQDTPLETCDTIRCGANTDCKRMGGVLACVCKKNYFGDPLVGCRPECVINTDCPSNKACVNNQCQDPCVGVCGVSALCKVVNHIPVCYCPPTHTGDALIACTEKAYLPPDTTPCDPNPCGPNSKCLTTPDNYAVCSCLPGFRGVPPACQAECMINAECPQNKACVNLKCVDPCPGTCGVGARCEVLNHNPICSCGPNQEGDPFVICEGRQKEPPIETPKNPCEPSPCGMNSICQVKRNRPVCSCQPNFIGSPPHCRPECVFSNECPQDKACINEKCQNPCANACGANAECHVVAHSAFCNCKQGYEGDAFVGCSEVQRTPPEPRDPCYPSPCAENAVCSAVNGAAKCTCIAPYLGDPYNTGCRPECVLNSDCASPLACINQHCRDPCPGVCGSNAECTVANHIPVCECNRGFIGDPFRGCRREVPQQVPATDPCAQCPSNSVCRIVQGRPTCSCPEGYRGAPPACRPECSSNEECPHDQSCINLKCKDPCPGLCGVNAQCQVISHKPFCSCLRDYYGNPFEQCMPKPAEPVHPCQPSPCGPYSECREVNDRAVCSCVSGMLGAPPNCRPECETHQDCPSNRACFAQKCKDPCVGSCGFNAQCVSRDHRPECYCMEGFEGDPYTGCSPKVIYRDEILEPCNPSPCGSNAICKERNGAGSCTCMQDYFGDPYVSCRPECVQNSDCPYDKSCVNTKCVDPCIGTCGLNAECRVHNHAPTCTCVNGFVGNPSLACHLLVIEKPKDEPIDPCLPSPCGPYSICRVVNNHAVCSCQDFCNGTPPNCRPECMINSECSRDKSCINQRCVDPCPGTCGVNARCRSVNHNPICSCNPGFMGDPFVRCSPEPTKPVIQEEYQNPCQPSPCGPNSICRVQSNRAVCSCVPNYIGRPPNCRPECVVNSECPMQQACVNEKCVDPCRGSCGPNAECRVVSHRPMCTCYPDYTGDPFSGCNRIQITYEPPPMPCNPNPCGVNAICREHNGAGSCSCLPEYFGDPYVGCRPECVMNSDCPRTRSCINSKCVDPCPGTCGSNAECHVVNHSPSCTCIAGYIGNPFTSCTPQPEIREEPINPCQPSPCGPNSICRVVNNHAVCSCVTNYIGAPPNCRPECVVSSECPLDKACLGQKCKDPCPGTCGINARCQVVNHNPICSCKNGYTGDPFVRCVPEEKRPVVSDPINPCQPSPCGPNSQCKAVGNTAACSCLPNYVGRAPNCRPECTSSSQCSPMQACINEKCKDPCPGSCGTYATCVVQNHQPSCKCYDGYTGDPYSACMPTPSNARIIVKLEKFCFDHTSNFVLVQREPEHVDPCNPSPCGVNAECNVRNNAGSCTCLPDYFGDPYHECRPECVLNTDCPKTRSCLNNKCKDPCPGMCGLNAECFVSNHAPTCSCLSGYTGNPSVACHEIPKSDPVPKNPCRPSPCGPYSECREVNNHAVCSCQKNYIGTPPACRPECTVSSECPLDKACMHQKCVDPCPGTCGLNARCNVINHNPICSCSPGFTGDPFVRCLPEKNLEPKVPENPCVPNPCGPNSQCRAVGNVPACSCLPNYIGRAPNCRPECTINSECPGNLACMNEKCQDPCPGSCGPNAICNVIKHSPVCSCSSGYTGDPFSGCMTIPPPPIRDERQDPCNPSPCGSNAVCKERNGAGSCTCMPEYFGDPYSGCRPECVTNSDCPRNKACVNNKCKDPCPGVCGINAECYVVNHSPSCSCISGFTGDPLSACHEPIPPKQDEPINPCSPSPCGPNSICREINGHAVCSCQTGFIGTPPSCRPECVVSSECAMDKACINQKCQDPCPGTCGQNARCQIVNHSPICSCSPGFTGDPFIRCLPEEKRPVVSEPIDPCVPSPCGPNSQCRAVGNTPACSCLPNYIGRAPNCRPECMINAECPANLACVNEKCKDPCVGSCGLNAICTVIKHNPVCECQAGFTGDPFSVCTEVIQRAPEPVNPCNPSPCGANAVCKERNGAGSCSCLPDYFGDPYTGCRPECVQNSDCDKFRACVNNKCKDPCPGVCGLNAECRVQNHSPLCFCLEGYTGDPTAGCSYEERVTERPKDLGCSPSPCGPNSNCREVNGHPVCSCQSGYIGTPPSCRPECVVSSECSQDRACVNQKCVDPCPGTCGTNARCQVVNHNPICSCSPGFTGDPFIRCVKKEVVPVVADPINPCLPSPCGPNSQCRVVGTQAACTCQPNYIGRPPNCRPECTIDAECASNLACQNERCVDPCPGACGSNAYCQVVSHRAVCTCSDGYEGNPLVQCDRSVPPVTERLTPCTPSPCGPNAECRERNNAGACYCLPNYEGNPYDVFSGCRRECDVNSDCAEKLACVNYKCVDPCPGVCGAQALCEIVNHVPTCVCPEGMIGDPFRLCVLKQVEPTSRDPPVCDQNTCGPNSICRIQNGVAICKCQPEMTGSPPNCRPECQLSTECDSQRACVNYKCIDPCPGSCGQNAKCQVINHNPICSCSPDYTGDPFSRCYKEVRTERPPTPCVPSPCGPNSECKVVGSKEACSCLPDYIGTPPNCRPECVLSNECAQNQACIRQKCTDPCPGSCGLNARCTVINHTPSCSCEEGYTGDPFTGCQFIQGESAFTFSSVIYLLCAKYEGYLAAGFEPALSLFEIIITRRAKEKIEMIVVPR</sequence>
<feature type="domain" description="EGF-like" evidence="10">
    <location>
        <begin position="5838"/>
        <end position="5877"/>
    </location>
</feature>
<evidence type="ECO:0000256" key="9">
    <source>
        <dbReference type="SAM" id="MobiDB-lite"/>
    </source>
</evidence>
<feature type="domain" description="EGF-like" evidence="10">
    <location>
        <begin position="6583"/>
        <end position="6621"/>
    </location>
</feature>
<feature type="region of interest" description="Disordered" evidence="9">
    <location>
        <begin position="1709"/>
        <end position="1773"/>
    </location>
</feature>
<dbReference type="SUPFAM" id="SSF57184">
    <property type="entry name" value="Growth factor receptor domain"/>
    <property type="match status" value="2"/>
</dbReference>
<feature type="domain" description="EGF-like" evidence="10">
    <location>
        <begin position="6476"/>
        <end position="6515"/>
    </location>
</feature>
<feature type="compositionally biased region" description="Polar residues" evidence="9">
    <location>
        <begin position="3373"/>
        <end position="3399"/>
    </location>
</feature>
<feature type="domain" description="EGF-like" evidence="10">
    <location>
        <begin position="6264"/>
        <end position="6302"/>
    </location>
</feature>
<feature type="region of interest" description="Disordered" evidence="9">
    <location>
        <begin position="3347"/>
        <end position="3479"/>
    </location>
</feature>
<dbReference type="FunFam" id="2.10.25.10:FF:000555">
    <property type="entry name" value="Dumpy, isoform I"/>
    <property type="match status" value="1"/>
</dbReference>
<feature type="domain" description="EGF-like" evidence="10">
    <location>
        <begin position="5603"/>
        <end position="5641"/>
    </location>
</feature>
<dbReference type="InterPro" id="IPR000152">
    <property type="entry name" value="EGF-type_Asp/Asn_hydroxyl_site"/>
</dbReference>
<dbReference type="Gene3D" id="2.90.20.10">
    <property type="entry name" value="Plasmodium vivax P25 domain"/>
    <property type="match status" value="1"/>
</dbReference>
<feature type="domain" description="EGF-like" evidence="10">
    <location>
        <begin position="6964"/>
        <end position="7001"/>
    </location>
</feature>
<organism evidence="11">
    <name type="scientific">Aedes aegypti</name>
    <name type="common">Yellowfever mosquito</name>
    <name type="synonym">Culex aegypti</name>
    <dbReference type="NCBI Taxonomy" id="7159"/>
    <lineage>
        <taxon>Eukaryota</taxon>
        <taxon>Metazoa</taxon>
        <taxon>Ecdysozoa</taxon>
        <taxon>Arthropoda</taxon>
        <taxon>Hexapoda</taxon>
        <taxon>Insecta</taxon>
        <taxon>Pterygota</taxon>
        <taxon>Neoptera</taxon>
        <taxon>Endopterygota</taxon>
        <taxon>Diptera</taxon>
        <taxon>Nematocera</taxon>
        <taxon>Culicoidea</taxon>
        <taxon>Culicidae</taxon>
        <taxon>Culicinae</taxon>
        <taxon>Aedini</taxon>
        <taxon>Aedes</taxon>
        <taxon>Stegomyia</taxon>
    </lineage>
</organism>
<feature type="domain" description="EGF-like" evidence="10">
    <location>
        <begin position="7068"/>
        <end position="7105"/>
    </location>
</feature>
<feature type="domain" description="EGF-like" evidence="10">
    <location>
        <begin position="6690"/>
        <end position="6728"/>
    </location>
</feature>
<dbReference type="SMART" id="SM00274">
    <property type="entry name" value="FOLN"/>
    <property type="match status" value="22"/>
</dbReference>
<feature type="domain" description="EGF-like" evidence="10">
    <location>
        <begin position="1017"/>
        <end position="1058"/>
    </location>
</feature>
<feature type="disulfide bond" evidence="8">
    <location>
        <begin position="6645"/>
        <end position="6655"/>
    </location>
</feature>
<evidence type="ECO:0000256" key="7">
    <source>
        <dbReference type="ARBA" id="ARBA00023180"/>
    </source>
</evidence>
<dbReference type="InterPro" id="IPR026823">
    <property type="entry name" value="cEGF"/>
</dbReference>
<dbReference type="PROSITE" id="PS01187">
    <property type="entry name" value="EGF_CA"/>
    <property type="match status" value="1"/>
</dbReference>
<feature type="compositionally biased region" description="Low complexity" evidence="9">
    <location>
        <begin position="1739"/>
        <end position="1750"/>
    </location>
</feature>
<feature type="domain" description="EGF-like" evidence="10">
    <location>
        <begin position="4971"/>
        <end position="5007"/>
    </location>
</feature>
<dbReference type="CDD" id="cd00054">
    <property type="entry name" value="EGF_CA"/>
    <property type="match status" value="4"/>
</dbReference>
<dbReference type="SUPFAM" id="SSF90148">
    <property type="entry name" value="DPY module"/>
    <property type="match status" value="16"/>
</dbReference>
<feature type="compositionally biased region" description="Polar residues" evidence="9">
    <location>
        <begin position="1905"/>
        <end position="1927"/>
    </location>
</feature>
<feature type="domain" description="EGF-like" evidence="10">
    <location>
        <begin position="6749"/>
        <end position="6786"/>
    </location>
</feature>
<feature type="disulfide bond" evidence="8">
    <location>
        <begin position="6006"/>
        <end position="6016"/>
    </location>
</feature>
<accession>A0A0P6J5D2</accession>
<feature type="domain" description="EGF-like" evidence="10">
    <location>
        <begin position="4759"/>
        <end position="4797"/>
    </location>
</feature>
<proteinExistence type="evidence at transcript level"/>
<keyword evidence="4" id="KW-0732">Signal</keyword>
<evidence type="ECO:0000259" key="10">
    <source>
        <dbReference type="PROSITE" id="PS50026"/>
    </source>
</evidence>
<feature type="compositionally biased region" description="Polar residues" evidence="9">
    <location>
        <begin position="1857"/>
        <end position="1874"/>
    </location>
</feature>
<feature type="region of interest" description="Disordered" evidence="9">
    <location>
        <begin position="3034"/>
        <end position="3057"/>
    </location>
</feature>
<feature type="domain" description="EGF-like" evidence="10">
    <location>
        <begin position="5662"/>
        <end position="5699"/>
    </location>
</feature>
<feature type="domain" description="EGF-like" evidence="10">
    <location>
        <begin position="6642"/>
        <end position="6679"/>
    </location>
</feature>
<feature type="domain" description="EGF-like" evidence="10">
    <location>
        <begin position="5557"/>
        <end position="5594"/>
    </location>
</feature>
<feature type="domain" description="EGF-like" evidence="10">
    <location>
        <begin position="5176"/>
        <end position="5215"/>
    </location>
</feature>
<dbReference type="Pfam" id="PF12662">
    <property type="entry name" value="cEGF"/>
    <property type="match status" value="1"/>
</dbReference>
<feature type="domain" description="EGF-like" evidence="10">
    <location>
        <begin position="6109"/>
        <end position="6143"/>
    </location>
</feature>
<evidence type="ECO:0000256" key="2">
    <source>
        <dbReference type="ARBA" id="ARBA00022525"/>
    </source>
</evidence>
<reference evidence="11" key="1">
    <citation type="journal article" date="2016" name="PLoS ONE">
        <title>A Deep Insight into the Sialome of Male and Female Aedes aegypti Mosquitoes.</title>
        <authorList>
            <person name="Ribeiro J.M."/>
            <person name="Martin-Martin I."/>
            <person name="Arca B."/>
            <person name="Calvo E."/>
        </authorList>
    </citation>
    <scope>NUCLEOTIDE SEQUENCE</scope>
    <source>
        <strain evidence="11">Liverpool</strain>
        <tissue evidence="11">Salivary glands</tissue>
    </source>
</reference>
<feature type="domain" description="EGF-like" evidence="10">
    <location>
        <begin position="5497"/>
        <end position="5536"/>
    </location>
</feature>
<feature type="region of interest" description="Disordered" evidence="9">
    <location>
        <begin position="3694"/>
        <end position="3713"/>
    </location>
</feature>
<dbReference type="GO" id="GO:0005509">
    <property type="term" value="F:calcium ion binding"/>
    <property type="evidence" value="ECO:0007669"/>
    <property type="project" value="InterPro"/>
</dbReference>
<evidence type="ECO:0000256" key="4">
    <source>
        <dbReference type="ARBA" id="ARBA00022729"/>
    </source>
</evidence>
<feature type="domain" description="EGF-like" evidence="10">
    <location>
        <begin position="5392"/>
        <end position="5430"/>
    </location>
</feature>
<dbReference type="SMART" id="SM00181">
    <property type="entry name" value="EGF"/>
    <property type="match status" value="81"/>
</dbReference>
<dbReference type="PROSITE" id="PS50026">
    <property type="entry name" value="EGF_3"/>
    <property type="match status" value="49"/>
</dbReference>
<feature type="compositionally biased region" description="Polar residues" evidence="9">
    <location>
        <begin position="3406"/>
        <end position="3417"/>
    </location>
</feature>
<feature type="domain" description="EGF-like" evidence="10">
    <location>
        <begin position="5710"/>
        <end position="5748"/>
    </location>
</feature>
<feature type="domain" description="EGF-like" evidence="10">
    <location>
        <begin position="369"/>
        <end position="405"/>
    </location>
</feature>
<feature type="compositionally biased region" description="Polar residues" evidence="9">
    <location>
        <begin position="1535"/>
        <end position="1558"/>
    </location>
</feature>
<dbReference type="GO" id="GO:0005576">
    <property type="term" value="C:extracellular region"/>
    <property type="evidence" value="ECO:0007669"/>
    <property type="project" value="UniProtKB-SubCell"/>
</dbReference>
<dbReference type="FunFam" id="2.10.25.10:FF:000038">
    <property type="entry name" value="Fibrillin 2"/>
    <property type="match status" value="1"/>
</dbReference>
<dbReference type="PANTHER" id="PTHR22963">
    <property type="entry name" value="ENDOGLIN-RELATED"/>
    <property type="match status" value="1"/>
</dbReference>
<dbReference type="InterPro" id="IPR009030">
    <property type="entry name" value="Growth_fac_rcpt_cys_sf"/>
</dbReference>
<dbReference type="InParanoid" id="A0A0P6J5D2"/>
<feature type="domain" description="EGF-like" evidence="10">
    <location>
        <begin position="6795"/>
        <end position="6828"/>
    </location>
</feature>
<dbReference type="EMBL" id="GDUN01000600">
    <property type="protein sequence ID" value="JAN95319.1"/>
    <property type="molecule type" value="mRNA"/>
</dbReference>
<dbReference type="InterPro" id="IPR049883">
    <property type="entry name" value="NOTCH1_EGF-like"/>
</dbReference>
<feature type="region of interest" description="Disordered" evidence="9">
    <location>
        <begin position="1842"/>
        <end position="1927"/>
    </location>
</feature>
<dbReference type="Pfam" id="PF07645">
    <property type="entry name" value="EGF_CA"/>
    <property type="match status" value="3"/>
</dbReference>
<feature type="compositionally biased region" description="Low complexity" evidence="9">
    <location>
        <begin position="2666"/>
        <end position="2682"/>
    </location>
</feature>
<name>A0A0P6J5D2_AEDAE</name>
<feature type="domain" description="EGF-like" evidence="10">
    <location>
        <begin position="4228"/>
        <end position="4270"/>
    </location>
</feature>
<feature type="domain" description="EGF-like" evidence="10">
    <location>
        <begin position="931"/>
        <end position="970"/>
    </location>
</feature>
<comment type="subcellular location">
    <subcellularLocation>
        <location evidence="1">Secreted</location>
    </subcellularLocation>
</comment>
<feature type="region of interest" description="Disordered" evidence="9">
    <location>
        <begin position="2361"/>
        <end position="2406"/>
    </location>
</feature>
<feature type="compositionally biased region" description="Low complexity" evidence="9">
    <location>
        <begin position="3432"/>
        <end position="3446"/>
    </location>
</feature>
<dbReference type="FunFam" id="2.10.25.10:FF:000014">
    <property type="entry name" value="Latent-transforming growth factor beta-binding protein 3"/>
    <property type="match status" value="1"/>
</dbReference>
<feature type="compositionally biased region" description="Polar residues" evidence="9">
    <location>
        <begin position="2361"/>
        <end position="2370"/>
    </location>
</feature>
<dbReference type="InterPro" id="IPR018097">
    <property type="entry name" value="EGF_Ca-bd_CS"/>
</dbReference>
<feature type="disulfide bond" evidence="8">
    <location>
        <begin position="6112"/>
        <end position="6122"/>
    </location>
</feature>
<feature type="region of interest" description="Disordered" evidence="9">
    <location>
        <begin position="3260"/>
        <end position="3300"/>
    </location>
</feature>
<feature type="domain" description="EGF-like" evidence="10">
    <location>
        <begin position="4651"/>
        <end position="4690"/>
    </location>
</feature>
<dbReference type="PROSITE" id="PS00010">
    <property type="entry name" value="ASX_HYDROXYL"/>
    <property type="match status" value="5"/>
</dbReference>
<feature type="domain" description="EGF-like" evidence="10">
    <location>
        <begin position="6371"/>
        <end position="6409"/>
    </location>
</feature>
<feature type="domain" description="EGF-like" evidence="10">
    <location>
        <begin position="6323"/>
        <end position="6360"/>
    </location>
</feature>
<feature type="disulfide bond" evidence="8">
    <location>
        <begin position="5665"/>
        <end position="5675"/>
    </location>
</feature>
<feature type="domain" description="EGF-like" evidence="10">
    <location>
        <begin position="6050"/>
        <end position="6088"/>
    </location>
</feature>
<keyword evidence="5" id="KW-0677">Repeat</keyword>
<keyword evidence="7" id="KW-0325">Glycoprotein</keyword>
<dbReference type="InterPro" id="IPR001881">
    <property type="entry name" value="EGF-like_Ca-bd_dom"/>
</dbReference>
<feature type="disulfide bond" evidence="8">
    <location>
        <begin position="5560"/>
        <end position="5570"/>
    </location>
</feature>
<dbReference type="VEuPathDB" id="VectorBase:AAEL024015"/>
<dbReference type="VEuPathDB" id="VectorBase:AAEL019658"/>
<protein>
    <submittedName>
        <fullName evidence="11">Putative mucin-2</fullName>
    </submittedName>
</protein>
<evidence type="ECO:0000256" key="8">
    <source>
        <dbReference type="PROSITE-ProRule" id="PRU00076"/>
    </source>
</evidence>
<feature type="compositionally biased region" description="Polar residues" evidence="9">
    <location>
        <begin position="1720"/>
        <end position="1738"/>
    </location>
</feature>
<feature type="compositionally biased region" description="Low complexity" evidence="9">
    <location>
        <begin position="2371"/>
        <end position="2406"/>
    </location>
</feature>
<feature type="region of interest" description="Disordered" evidence="9">
    <location>
        <begin position="1505"/>
        <end position="1594"/>
    </location>
</feature>
<feature type="domain" description="EGF-like" evidence="10">
    <location>
        <begin position="5944"/>
        <end position="5982"/>
    </location>
</feature>
<feature type="region of interest" description="Disordered" evidence="9">
    <location>
        <begin position="3508"/>
        <end position="3536"/>
    </location>
</feature>
<feature type="disulfide bond" evidence="8">
    <location>
        <begin position="6752"/>
        <end position="6762"/>
    </location>
</feature>
<feature type="domain" description="EGF-like" evidence="10">
    <location>
        <begin position="181"/>
        <end position="224"/>
    </location>
</feature>
<feature type="compositionally biased region" description="Polar residues" evidence="9">
    <location>
        <begin position="1505"/>
        <end position="1528"/>
    </location>
</feature>
<dbReference type="SMART" id="SM00179">
    <property type="entry name" value="EGF_CA"/>
    <property type="match status" value="13"/>
</dbReference>
<dbReference type="PANTHER" id="PTHR22963:SF39">
    <property type="entry name" value="DUMPY"/>
    <property type="match status" value="1"/>
</dbReference>
<keyword evidence="6 8" id="KW-1015">Disulfide bond</keyword>
<feature type="compositionally biased region" description="Low complexity" evidence="9">
    <location>
        <begin position="3700"/>
        <end position="3711"/>
    </location>
</feature>
<feature type="compositionally biased region" description="Basic and acidic residues" evidence="9">
    <location>
        <begin position="2636"/>
        <end position="2660"/>
    </location>
</feature>
<feature type="region of interest" description="Disordered" evidence="9">
    <location>
        <begin position="2636"/>
        <end position="2686"/>
    </location>
</feature>
<feature type="domain" description="EGF-like" evidence="10">
    <location>
        <begin position="7009"/>
        <end position="7047"/>
    </location>
</feature>
<feature type="domain" description="EGF-like" evidence="10">
    <location>
        <begin position="6003"/>
        <end position="6040"/>
    </location>
</feature>
<feature type="compositionally biased region" description="Basic and acidic residues" evidence="9">
    <location>
        <begin position="2545"/>
        <end position="2560"/>
    </location>
</feature>
<comment type="caution">
    <text evidence="8">Lacks conserved residue(s) required for the propagation of feature annotation.</text>
</comment>
<keyword evidence="2" id="KW-0964">Secreted</keyword>
<feature type="compositionally biased region" description="Polar residues" evidence="9">
    <location>
        <begin position="3511"/>
        <end position="3524"/>
    </location>
</feature>
<feature type="domain" description="EGF-like" evidence="10">
    <location>
        <begin position="4818"/>
        <end position="4852"/>
    </location>
</feature>
<feature type="domain" description="EGF-like" evidence="10">
    <location>
        <begin position="142"/>
        <end position="180"/>
    </location>
</feature>
<dbReference type="SUPFAM" id="SSF57196">
    <property type="entry name" value="EGF/Laminin"/>
    <property type="match status" value="1"/>
</dbReference>
<evidence type="ECO:0000256" key="1">
    <source>
        <dbReference type="ARBA" id="ARBA00004613"/>
    </source>
</evidence>
<feature type="compositionally biased region" description="Polar residues" evidence="9">
    <location>
        <begin position="3464"/>
        <end position="3479"/>
    </location>
</feature>
<feature type="domain" description="EGF-like" evidence="10">
    <location>
        <begin position="309"/>
        <end position="348"/>
    </location>
</feature>
<feature type="domain" description="EGF-like" evidence="10">
    <location>
        <begin position="5071"/>
        <end position="5109"/>
    </location>
</feature>
<dbReference type="InterPro" id="IPR003645">
    <property type="entry name" value="Fol_N"/>
</dbReference>
<feature type="disulfide bond" evidence="8">
    <location>
        <begin position="4821"/>
        <end position="4831"/>
    </location>
</feature>
<feature type="disulfide bond" evidence="8">
    <location>
        <begin position="7071"/>
        <end position="7081"/>
    </location>
</feature>
<feature type="compositionally biased region" description="Polar residues" evidence="9">
    <location>
        <begin position="1751"/>
        <end position="1761"/>
    </location>
</feature>
<feature type="domain" description="EGF-like" evidence="10">
    <location>
        <begin position="6430"/>
        <end position="6467"/>
    </location>
</feature>
<feature type="region of interest" description="Disordered" evidence="9">
    <location>
        <begin position="3223"/>
        <end position="3246"/>
    </location>
</feature>
<feature type="domain" description="EGF-like" evidence="10">
    <location>
        <begin position="4016"/>
        <end position="4055"/>
    </location>
</feature>
<feature type="domain" description="EGF-like" evidence="10">
    <location>
        <begin position="973"/>
        <end position="1012"/>
    </location>
</feature>
<dbReference type="PROSITE" id="PS01186">
    <property type="entry name" value="EGF_2"/>
    <property type="match status" value="31"/>
</dbReference>
<feature type="compositionally biased region" description="Polar residues" evidence="9">
    <location>
        <begin position="1627"/>
        <end position="1641"/>
    </location>
</feature>
<feature type="domain" description="EGF-like" evidence="10">
    <location>
        <begin position="4057"/>
        <end position="4093"/>
    </location>
</feature>
<feature type="domain" description="EGF-like" evidence="10">
    <location>
        <begin position="4099"/>
        <end position="4141"/>
    </location>
</feature>
<feature type="region of interest" description="Disordered" evidence="9">
    <location>
        <begin position="2519"/>
        <end position="2560"/>
    </location>
</feature>
<feature type="domain" description="EGF-like" evidence="10">
    <location>
        <begin position="3918"/>
        <end position="3956"/>
    </location>
</feature>
<feature type="domain" description="EGF-like" evidence="10">
    <location>
        <begin position="6905"/>
        <end position="6943"/>
    </location>
</feature>